<dbReference type="PROSITE" id="PS52016">
    <property type="entry name" value="TONB_DEPENDENT_REC_3"/>
    <property type="match status" value="1"/>
</dbReference>
<dbReference type="Proteomes" id="UP000663992">
    <property type="component" value="Unassembled WGS sequence"/>
</dbReference>
<keyword evidence="14" id="KW-1185">Reference proteome</keyword>
<evidence type="ECO:0000259" key="11">
    <source>
        <dbReference type="Pfam" id="PF00593"/>
    </source>
</evidence>
<feature type="signal peptide" evidence="10">
    <location>
        <begin position="1"/>
        <end position="31"/>
    </location>
</feature>
<dbReference type="Gene3D" id="2.170.130.10">
    <property type="entry name" value="TonB-dependent receptor, plug domain"/>
    <property type="match status" value="1"/>
</dbReference>
<keyword evidence="5 9" id="KW-0798">TonB box</keyword>
<evidence type="ECO:0000256" key="3">
    <source>
        <dbReference type="ARBA" id="ARBA00022452"/>
    </source>
</evidence>
<keyword evidence="13" id="KW-0675">Receptor</keyword>
<feature type="chain" id="PRO_5047172062" evidence="10">
    <location>
        <begin position="32"/>
        <end position="949"/>
    </location>
</feature>
<dbReference type="RefSeq" id="WP_206594337.1">
    <property type="nucleotide sequence ID" value="NZ_JAFKCS010000010.1"/>
</dbReference>
<dbReference type="Gene3D" id="2.40.170.20">
    <property type="entry name" value="TonB-dependent receptor, beta-barrel domain"/>
    <property type="match status" value="1"/>
</dbReference>
<keyword evidence="10" id="KW-0732">Signal</keyword>
<proteinExistence type="inferred from homology"/>
<dbReference type="InterPro" id="IPR012910">
    <property type="entry name" value="Plug_dom"/>
</dbReference>
<organism evidence="13 14">
    <name type="scientific">Bowmanella yangjiangensis</name>
    <dbReference type="NCBI Taxonomy" id="2811230"/>
    <lineage>
        <taxon>Bacteria</taxon>
        <taxon>Pseudomonadati</taxon>
        <taxon>Pseudomonadota</taxon>
        <taxon>Gammaproteobacteria</taxon>
        <taxon>Alteromonadales</taxon>
        <taxon>Alteromonadaceae</taxon>
        <taxon>Bowmanella</taxon>
    </lineage>
</organism>
<comment type="subcellular location">
    <subcellularLocation>
        <location evidence="1 8">Cell outer membrane</location>
        <topology evidence="1 8">Multi-pass membrane protein</topology>
    </subcellularLocation>
</comment>
<dbReference type="SUPFAM" id="SSF56935">
    <property type="entry name" value="Porins"/>
    <property type="match status" value="1"/>
</dbReference>
<dbReference type="EMBL" id="JAFKCS010000010">
    <property type="protein sequence ID" value="MBN7820497.1"/>
    <property type="molecule type" value="Genomic_DNA"/>
</dbReference>
<dbReference type="Pfam" id="PF00593">
    <property type="entry name" value="TonB_dep_Rec_b-barrel"/>
    <property type="match status" value="1"/>
</dbReference>
<evidence type="ECO:0000313" key="14">
    <source>
        <dbReference type="Proteomes" id="UP000663992"/>
    </source>
</evidence>
<dbReference type="Pfam" id="PF07715">
    <property type="entry name" value="Plug"/>
    <property type="match status" value="1"/>
</dbReference>
<evidence type="ECO:0000256" key="10">
    <source>
        <dbReference type="SAM" id="SignalP"/>
    </source>
</evidence>
<dbReference type="InterPro" id="IPR039426">
    <property type="entry name" value="TonB-dep_rcpt-like"/>
</dbReference>
<accession>A0ABS3CTQ2</accession>
<reference evidence="13 14" key="1">
    <citation type="submission" date="2021-03" db="EMBL/GenBank/DDBJ databases">
        <title>novel species isolated from a fishpond in China.</title>
        <authorList>
            <person name="Lu H."/>
            <person name="Cai Z."/>
        </authorList>
    </citation>
    <scope>NUCLEOTIDE SEQUENCE [LARGE SCALE GENOMIC DNA]</scope>
    <source>
        <strain evidence="13 14">Y57</strain>
    </source>
</reference>
<dbReference type="InterPro" id="IPR037066">
    <property type="entry name" value="Plug_dom_sf"/>
</dbReference>
<feature type="domain" description="TonB-dependent receptor plug" evidence="12">
    <location>
        <begin position="62"/>
        <end position="173"/>
    </location>
</feature>
<sequence>MHQVNYTARTQPFRYSLLVLSMMGLAPVAQAQDSDTDVKNEDQTVEVIDVTGSRIRRTDIESHTPVVSFDAGDIAKTGTVDINELLNELPSMTPAGGTETSNANGYAGISRQDLRGLGSNRTLVLVNGRRHVPSLPGTSEVDVSSIPTALIKRVDIMTGGASAIYGADAVSGVVNIILKDDFEGTEASVSYNQTGDGDGKRWYGTFTHGQNFEDGKGNFNVHVSYQTSDAVEARTRDYVANDLTYITNPNGDSPAQILAHRSPLYATNERAFLIDGLPYRLDASGALVAMTAEGEDVFGTSTTQLAALTVDSSNPNFYTRYNWGRLAVPVDKLSLNLNLSRELGNEVQLTSEFKYVKTESESRTEPLAEYGVTRLARNYPFYTAEQQAEVARTGQGLLFGGYFPEVGRAGSDYEYDLFQAVVTLEGRIGDGYRWQLSAQHGQTSVDTTYVNDYSQSYWDKEVWGTQGWVWTGTEWSWESSCDEGCSINVFQPLSSDTLAALQLDPHTSKAKLKQTVVSASIDGDLFELPAGYASFAAGVEHRREQSTSTPSDTQLNGIGANYYTANPLSGKYDVTEAFAEVRVPLLSDMLLADSMVLSGAWRTAKYSTAGTNHSWMVGLDWNPFDSLKLRTSRAKAARAPNINEIYQEESQYWNYVYEVCYSAYRKNGSEYREANCNARGLEDPANYYNDALIVYSGNEDLKAERAYTFTAGMVYSPEVLQGLNLIVDYWDINLVDKIGTINWSSVYPNCMDSQSLDNVFCDMLEFHDDYTQVNVAYLNLASHKTRGIDYALDYSYHFANLGFSLGLRSNWSRLMQRDLQSDPNAEIVQTMGELAFPKWRGRNTLTLWTEDLSLSMVGHYIGSQTPDNSNDPADYSVYDTGRLWYLDMGLNYHFNDHTSVNVYVSNLTGRETPQIPAANTGGASWEQGYTAGLYTTLGRYYSLGITHKF</sequence>
<evidence type="ECO:0000256" key="4">
    <source>
        <dbReference type="ARBA" id="ARBA00022692"/>
    </source>
</evidence>
<comment type="similarity">
    <text evidence="8 9">Belongs to the TonB-dependent receptor family.</text>
</comment>
<keyword evidence="3 8" id="KW-1134">Transmembrane beta strand</keyword>
<evidence type="ECO:0000256" key="9">
    <source>
        <dbReference type="RuleBase" id="RU003357"/>
    </source>
</evidence>
<protein>
    <submittedName>
        <fullName evidence="13">TonB-dependent receptor</fullName>
    </submittedName>
</protein>
<evidence type="ECO:0000256" key="7">
    <source>
        <dbReference type="ARBA" id="ARBA00023237"/>
    </source>
</evidence>
<dbReference type="InterPro" id="IPR000531">
    <property type="entry name" value="Beta-barrel_TonB"/>
</dbReference>
<evidence type="ECO:0000313" key="13">
    <source>
        <dbReference type="EMBL" id="MBN7820497.1"/>
    </source>
</evidence>
<evidence type="ECO:0000256" key="5">
    <source>
        <dbReference type="ARBA" id="ARBA00023077"/>
    </source>
</evidence>
<gene>
    <name evidence="13" type="ORF">J0A65_11515</name>
</gene>
<dbReference type="PANTHER" id="PTHR47234:SF2">
    <property type="entry name" value="TONB-DEPENDENT RECEPTOR"/>
    <property type="match status" value="1"/>
</dbReference>
<evidence type="ECO:0000259" key="12">
    <source>
        <dbReference type="Pfam" id="PF07715"/>
    </source>
</evidence>
<name>A0ABS3CTQ2_9ALTE</name>
<evidence type="ECO:0000256" key="2">
    <source>
        <dbReference type="ARBA" id="ARBA00022448"/>
    </source>
</evidence>
<keyword evidence="7 8" id="KW-0998">Cell outer membrane</keyword>
<evidence type="ECO:0000256" key="6">
    <source>
        <dbReference type="ARBA" id="ARBA00023136"/>
    </source>
</evidence>
<keyword evidence="6 8" id="KW-0472">Membrane</keyword>
<keyword evidence="2 8" id="KW-0813">Transport</keyword>
<dbReference type="InterPro" id="IPR036942">
    <property type="entry name" value="Beta-barrel_TonB_sf"/>
</dbReference>
<feature type="domain" description="TonB-dependent receptor-like beta-barrel" evidence="11">
    <location>
        <begin position="403"/>
        <end position="907"/>
    </location>
</feature>
<comment type="caution">
    <text evidence="13">The sequence shown here is derived from an EMBL/GenBank/DDBJ whole genome shotgun (WGS) entry which is preliminary data.</text>
</comment>
<dbReference type="PANTHER" id="PTHR47234">
    <property type="match status" value="1"/>
</dbReference>
<evidence type="ECO:0000256" key="8">
    <source>
        <dbReference type="PROSITE-ProRule" id="PRU01360"/>
    </source>
</evidence>
<evidence type="ECO:0000256" key="1">
    <source>
        <dbReference type="ARBA" id="ARBA00004571"/>
    </source>
</evidence>
<keyword evidence="4 8" id="KW-0812">Transmembrane</keyword>